<evidence type="ECO:0000313" key="1">
    <source>
        <dbReference type="EMBL" id="KAJ4399600.1"/>
    </source>
</evidence>
<keyword evidence="2" id="KW-1185">Reference proteome</keyword>
<dbReference type="OrthoDB" id="419598at2759"/>
<accession>A0A9W8Z5N4</accession>
<reference evidence="1" key="1">
    <citation type="submission" date="2022-10" db="EMBL/GenBank/DDBJ databases">
        <title>Tapping the CABI collections for fungal endophytes: first genome assemblies for Collariella, Neodidymelliopsis, Ascochyta clinopodiicola, Didymella pomorum, Didymosphaeria variabile, Neocosmospora piperis and Neocucurbitaria cava.</title>
        <authorList>
            <person name="Hill R."/>
        </authorList>
    </citation>
    <scope>NUCLEOTIDE SEQUENCE</scope>
    <source>
        <strain evidence="1">IMI 355091</strain>
    </source>
</reference>
<organism evidence="1 2">
    <name type="scientific">Didymella pomorum</name>
    <dbReference type="NCBI Taxonomy" id="749634"/>
    <lineage>
        <taxon>Eukaryota</taxon>
        <taxon>Fungi</taxon>
        <taxon>Dikarya</taxon>
        <taxon>Ascomycota</taxon>
        <taxon>Pezizomycotina</taxon>
        <taxon>Dothideomycetes</taxon>
        <taxon>Pleosporomycetidae</taxon>
        <taxon>Pleosporales</taxon>
        <taxon>Pleosporineae</taxon>
        <taxon>Didymellaceae</taxon>
        <taxon>Didymella</taxon>
    </lineage>
</organism>
<dbReference type="Proteomes" id="UP001140510">
    <property type="component" value="Unassembled WGS sequence"/>
</dbReference>
<proteinExistence type="predicted"/>
<sequence length="93" mass="9662">MSSHADNYRLPSAFGTIALLGANGQIGDRIFNAQVSSKHKDFKIIAFAPPGSESQQLAQDLEGVDATTALNGSALEAQGTIQDAAADAGVQRF</sequence>
<name>A0A9W8Z5N4_9PLEO</name>
<evidence type="ECO:0000313" key="2">
    <source>
        <dbReference type="Proteomes" id="UP001140510"/>
    </source>
</evidence>
<gene>
    <name evidence="1" type="ORF">N0V91_009344</name>
</gene>
<dbReference type="AlphaFoldDB" id="A0A9W8Z5N4"/>
<dbReference type="EMBL" id="JAPEVA010000104">
    <property type="protein sequence ID" value="KAJ4399600.1"/>
    <property type="molecule type" value="Genomic_DNA"/>
</dbReference>
<evidence type="ECO:0008006" key="3">
    <source>
        <dbReference type="Google" id="ProtNLM"/>
    </source>
</evidence>
<comment type="caution">
    <text evidence="1">The sequence shown here is derived from an EMBL/GenBank/DDBJ whole genome shotgun (WGS) entry which is preliminary data.</text>
</comment>
<protein>
    <recommendedName>
        <fullName evidence="3">NmrA-like domain-containing protein</fullName>
    </recommendedName>
</protein>